<reference evidence="1" key="1">
    <citation type="journal article" date="2020" name="Stud. Mycol.">
        <title>101 Dothideomycetes genomes: a test case for predicting lifestyles and emergence of pathogens.</title>
        <authorList>
            <person name="Haridas S."/>
            <person name="Albert R."/>
            <person name="Binder M."/>
            <person name="Bloem J."/>
            <person name="Labutti K."/>
            <person name="Salamov A."/>
            <person name="Andreopoulos B."/>
            <person name="Baker S."/>
            <person name="Barry K."/>
            <person name="Bills G."/>
            <person name="Bluhm B."/>
            <person name="Cannon C."/>
            <person name="Castanera R."/>
            <person name="Culley D."/>
            <person name="Daum C."/>
            <person name="Ezra D."/>
            <person name="Gonzalez J."/>
            <person name="Henrissat B."/>
            <person name="Kuo A."/>
            <person name="Liang C."/>
            <person name="Lipzen A."/>
            <person name="Lutzoni F."/>
            <person name="Magnuson J."/>
            <person name="Mondo S."/>
            <person name="Nolan M."/>
            <person name="Ohm R."/>
            <person name="Pangilinan J."/>
            <person name="Park H.-J."/>
            <person name="Ramirez L."/>
            <person name="Alfaro M."/>
            <person name="Sun H."/>
            <person name="Tritt A."/>
            <person name="Yoshinaga Y."/>
            <person name="Zwiers L.-H."/>
            <person name="Turgeon B."/>
            <person name="Goodwin S."/>
            <person name="Spatafora J."/>
            <person name="Crous P."/>
            <person name="Grigoriev I."/>
        </authorList>
    </citation>
    <scope>NUCLEOTIDE SEQUENCE</scope>
    <source>
        <strain evidence="1">CBS 101060</strain>
    </source>
</reference>
<keyword evidence="2" id="KW-1185">Reference proteome</keyword>
<evidence type="ECO:0000313" key="1">
    <source>
        <dbReference type="EMBL" id="KAF2843779.1"/>
    </source>
</evidence>
<dbReference type="OrthoDB" id="408631at2759"/>
<proteinExistence type="predicted"/>
<dbReference type="InterPro" id="IPR032675">
    <property type="entry name" value="LRR_dom_sf"/>
</dbReference>
<name>A0A9P4VXG1_9PEZI</name>
<dbReference type="EMBL" id="MU006089">
    <property type="protein sequence ID" value="KAF2843779.1"/>
    <property type="molecule type" value="Genomic_DNA"/>
</dbReference>
<dbReference type="AlphaFoldDB" id="A0A9P4VXG1"/>
<dbReference type="SUPFAM" id="SSF52047">
    <property type="entry name" value="RNI-like"/>
    <property type="match status" value="1"/>
</dbReference>
<dbReference type="Proteomes" id="UP000799429">
    <property type="component" value="Unassembled WGS sequence"/>
</dbReference>
<organism evidence="1 2">
    <name type="scientific">Patellaria atrata CBS 101060</name>
    <dbReference type="NCBI Taxonomy" id="1346257"/>
    <lineage>
        <taxon>Eukaryota</taxon>
        <taxon>Fungi</taxon>
        <taxon>Dikarya</taxon>
        <taxon>Ascomycota</taxon>
        <taxon>Pezizomycotina</taxon>
        <taxon>Dothideomycetes</taxon>
        <taxon>Dothideomycetes incertae sedis</taxon>
        <taxon>Patellariales</taxon>
        <taxon>Patellariaceae</taxon>
        <taxon>Patellaria</taxon>
    </lineage>
</organism>
<sequence length="602" mass="67748">MSGRPGMYTHTLDLQNLGDIDGIDLSLPRLWFLVIATMLPNLRSLNLANVKFLSHTSLSSSLASVECLDNLTFLNISRCQNLTLESTVQLLSRTPHLYYLDVSGNSLYGTSSKSSSTVRMFCTQIRSGLKTLQILKAKNTKLQWVVALHYLFHEDLNLPPLLSTPSCIRQLKSFDLGQNGRITDAVIEDLVTSFIKLRSSSSNGSLPPPYSMFANVVLRSNRIIMEDEWQPYFGHFRQRTGKSQLQLEFSDVEPKVVHQLRSPEFLASIRSNPASSTINLTHLYLSHTSVTAVAIACFLLTLPLQFLDCGDVEVSISDVQYLGMKFHNRDHFDENVAAAQLILAALPRCTTLQHLRVSHCIVTGYGAMADINHIQKPRKPMNTSIRSIRAILDALKEFVAVRSTPQGRQWQDLTGQHHEVVSYMFTSSLLSIEKLILTSVPTTSERGFVSTCLKSFLLACGEMERISAQYHWLQEHPDEVLPDRLPSSKRPIGIRELVLEMLPSTKEHTDGYDNDLATYEAAGQDDFSFYPEERVTSSAQQRSTDLQNSTVKLHPDNDVVSVLRQFRQRQKSQQEKSLSKGFFTKDETDSFWGGNVSVVRDT</sequence>
<dbReference type="GO" id="GO:0031146">
    <property type="term" value="P:SCF-dependent proteasomal ubiquitin-dependent protein catabolic process"/>
    <property type="evidence" value="ECO:0007669"/>
    <property type="project" value="TreeGrafter"/>
</dbReference>
<dbReference type="PANTHER" id="PTHR13318:SF95">
    <property type="entry name" value="F-BOX PROTEIN YLR352W"/>
    <property type="match status" value="1"/>
</dbReference>
<dbReference type="PANTHER" id="PTHR13318">
    <property type="entry name" value="PARTNER OF PAIRED, ISOFORM B-RELATED"/>
    <property type="match status" value="1"/>
</dbReference>
<accession>A0A9P4VXG1</accession>
<dbReference type="Gene3D" id="3.80.10.10">
    <property type="entry name" value="Ribonuclease Inhibitor"/>
    <property type="match status" value="2"/>
</dbReference>
<dbReference type="GO" id="GO:0019005">
    <property type="term" value="C:SCF ubiquitin ligase complex"/>
    <property type="evidence" value="ECO:0007669"/>
    <property type="project" value="TreeGrafter"/>
</dbReference>
<protein>
    <recommendedName>
        <fullName evidence="3">RNI-like protein</fullName>
    </recommendedName>
</protein>
<gene>
    <name evidence="1" type="ORF">M501DRAFT_127311</name>
</gene>
<evidence type="ECO:0000313" key="2">
    <source>
        <dbReference type="Proteomes" id="UP000799429"/>
    </source>
</evidence>
<evidence type="ECO:0008006" key="3">
    <source>
        <dbReference type="Google" id="ProtNLM"/>
    </source>
</evidence>
<comment type="caution">
    <text evidence="1">The sequence shown here is derived from an EMBL/GenBank/DDBJ whole genome shotgun (WGS) entry which is preliminary data.</text>
</comment>